<accession>A0A291BAU6</accession>
<comment type="pathway">
    <text evidence="6">Bacterial outer membrane biogenesis; lipopolysaccharide biosynthesis.</text>
</comment>
<dbReference type="GO" id="GO:0036104">
    <property type="term" value="P:Kdo2-lipid A biosynthetic process"/>
    <property type="evidence" value="ECO:0007669"/>
    <property type="project" value="UniProtKB-UniRule"/>
</dbReference>
<dbReference type="Proteomes" id="UP000218160">
    <property type="component" value="Plasmid pCC1"/>
</dbReference>
<keyword evidence="2 6" id="KW-0997">Cell inner membrane</keyword>
<proteinExistence type="inferred from homology"/>
<sequence length="331" mass="38366">MLKPTFCFTARFSCSCDYMNKKFSTHYYLPKFEWVFLHPRFWGTWLGTFFVIILAFVPFRLRDRFAEFIAKRLVKLNNRAKKRAVINLQQCFPEKTEEERFAILEQSYINAGCVMCGFATIMMRSKQYLKKHTLFHNEELIIDLVEQGEKIILFVPHSWAIDYPAVQLASRGLLVAAMVKKQKNSLINWLMNVQRLKYGGRTHERSDGVKPFIKSIREGYLGHYSPDEDHGFEHSVFVPLFGAQKATLSGVGRLAKLSQAKIVPLMPVYNRATGNVEVIVQLPIAPFPSGSEEIDARMMNERIEQFLKSDPSQYMWIMNLLRSRPDGGQNY</sequence>
<keyword evidence="6" id="KW-1133">Transmembrane helix</keyword>
<feature type="transmembrane region" description="Helical" evidence="6">
    <location>
        <begin position="42"/>
        <end position="61"/>
    </location>
</feature>
<dbReference type="HAMAP" id="MF_01944">
    <property type="entry name" value="Lipid_A_LpxM"/>
    <property type="match status" value="1"/>
</dbReference>
<evidence type="ECO:0000256" key="4">
    <source>
        <dbReference type="ARBA" id="ARBA00023136"/>
    </source>
</evidence>
<dbReference type="NCBIfam" id="TIGR02208">
    <property type="entry name" value="lipid_A_msbB"/>
    <property type="match status" value="1"/>
</dbReference>
<evidence type="ECO:0000256" key="3">
    <source>
        <dbReference type="ARBA" id="ARBA00022679"/>
    </source>
</evidence>
<protein>
    <recommendedName>
        <fullName evidence="6">Lipid A biosynthesis acyltransferase</fullName>
        <ecNumber evidence="6">2.3.1.243</ecNumber>
    </recommendedName>
    <alternativeName>
        <fullName evidence="6">Kdo(2)-lauroyl-lipid IV(A) acyltransferase</fullName>
    </alternativeName>
</protein>
<dbReference type="KEGG" id="elux:BTN50_1702"/>
<gene>
    <name evidence="6" type="primary">lpxM</name>
    <name evidence="7" type="ORF">BTN50_1702</name>
</gene>
<evidence type="ECO:0000256" key="6">
    <source>
        <dbReference type="HAMAP-Rule" id="MF_01944"/>
    </source>
</evidence>
<dbReference type="GO" id="GO:0009276">
    <property type="term" value="C:Gram-negative-bacterium-type cell wall"/>
    <property type="evidence" value="ECO:0007669"/>
    <property type="project" value="InterPro"/>
</dbReference>
<dbReference type="CDD" id="cd07984">
    <property type="entry name" value="LPLAT_LABLAT-like"/>
    <property type="match status" value="1"/>
</dbReference>
<feature type="short sequence motif" description="HXXXXD motif" evidence="6">
    <location>
        <begin position="157"/>
        <end position="162"/>
    </location>
</feature>
<organism evidence="7 8">
    <name type="scientific">Candidatus Enterovibrio altilux</name>
    <dbReference type="NCBI Taxonomy" id="1927128"/>
    <lineage>
        <taxon>Bacteria</taxon>
        <taxon>Pseudomonadati</taxon>
        <taxon>Pseudomonadota</taxon>
        <taxon>Gammaproteobacteria</taxon>
        <taxon>Vibrionales</taxon>
        <taxon>Vibrionaceae</taxon>
        <taxon>Enterovibrio</taxon>
    </lineage>
</organism>
<comment type="catalytic activity">
    <reaction evidence="6">
        <text>an alpha-Kdo-(2-&gt;4)-alpha-Kdo-(2-&gt;6)-(acyl)-lipid IVA + a fatty acyl-[ACP] = an alpha-Kdo-(2-&gt;4)-alpha-Kdo-(2-&gt;6)-lipid A + holo-[ACP]</text>
        <dbReference type="Rhea" id="RHEA:69400"/>
        <dbReference type="Rhea" id="RHEA-COMP:9685"/>
        <dbReference type="Rhea" id="RHEA-COMP:14125"/>
        <dbReference type="ChEBI" id="CHEBI:64479"/>
        <dbReference type="ChEBI" id="CHEBI:138651"/>
        <dbReference type="ChEBI" id="CHEBI:176430"/>
        <dbReference type="ChEBI" id="CHEBI:176431"/>
        <dbReference type="EC" id="2.3.1.243"/>
    </reaction>
</comment>
<dbReference type="InterPro" id="IPR004960">
    <property type="entry name" value="LipA_acyltrans"/>
</dbReference>
<evidence type="ECO:0000256" key="5">
    <source>
        <dbReference type="ARBA" id="ARBA00023315"/>
    </source>
</evidence>
<evidence type="ECO:0000313" key="8">
    <source>
        <dbReference type="Proteomes" id="UP000218160"/>
    </source>
</evidence>
<dbReference type="Pfam" id="PF03279">
    <property type="entry name" value="Lip_A_acyltrans"/>
    <property type="match status" value="1"/>
</dbReference>
<dbReference type="PIRSF" id="PIRSF026649">
    <property type="entry name" value="MsbB"/>
    <property type="match status" value="1"/>
</dbReference>
<keyword evidence="3 6" id="KW-0808">Transferase</keyword>
<keyword evidence="8" id="KW-1185">Reference proteome</keyword>
<name>A0A291BAU6_9GAMM</name>
<keyword evidence="4 6" id="KW-0472">Membrane</keyword>
<evidence type="ECO:0000256" key="1">
    <source>
        <dbReference type="ARBA" id="ARBA00022475"/>
    </source>
</evidence>
<dbReference type="PANTHER" id="PTHR30606:SF4">
    <property type="entry name" value="LIPID A BIOSYNTHESIS MYRISTOYLTRANSFERASE"/>
    <property type="match status" value="1"/>
</dbReference>
<keyword evidence="1 6" id="KW-1003">Cell membrane</keyword>
<reference evidence="8" key="1">
    <citation type="submission" date="2017-04" db="EMBL/GenBank/DDBJ databases">
        <title>Genome evolution of the luminous symbionts of deep sea anglerfish.</title>
        <authorList>
            <person name="Hendry T.A."/>
        </authorList>
    </citation>
    <scope>NUCLEOTIDE SEQUENCE [LARGE SCALE GENOMIC DNA]</scope>
    <source>
        <plasmid evidence="8">pcc1</plasmid>
    </source>
</reference>
<evidence type="ECO:0000256" key="2">
    <source>
        <dbReference type="ARBA" id="ARBA00022519"/>
    </source>
</evidence>
<dbReference type="NCBIfam" id="NF006507">
    <property type="entry name" value="PRK08943.1"/>
    <property type="match status" value="1"/>
</dbReference>
<dbReference type="PANTHER" id="PTHR30606">
    <property type="entry name" value="LIPID A BIOSYNTHESIS LAUROYL ACYLTRANSFERASE"/>
    <property type="match status" value="1"/>
</dbReference>
<dbReference type="AlphaFoldDB" id="A0A291BAU6"/>
<keyword evidence="6" id="KW-0448">Lipopolysaccharide biosynthesis</keyword>
<geneLocation type="plasmid" evidence="8">
    <name>pcc1</name>
</geneLocation>
<evidence type="ECO:0000313" key="7">
    <source>
        <dbReference type="EMBL" id="ATF10138.1"/>
    </source>
</evidence>
<dbReference type="InterPro" id="IPR011921">
    <property type="entry name" value="Lipid_A_MsbB"/>
</dbReference>
<keyword evidence="7" id="KW-0614">Plasmid</keyword>
<keyword evidence="6" id="KW-0812">Transmembrane</keyword>
<comment type="similarity">
    <text evidence="6">Belongs to the LpxL/LpxM/LpxP family. LpxM subfamily.</text>
</comment>
<comment type="pathway">
    <text evidence="6">Glycolipid biosynthesis; KDO(2)-lipid A biosynthesis; KDO(2)-lipid A from CMP-3-deoxy-D-manno-octulosonate and lipid IV(A): step 4/4.</text>
</comment>
<comment type="function">
    <text evidence="6">Catalyzes the transfer of an acyl chain from an acyl-[acyl-carrier-protein] (ACP) to a Kdo(2)-(acyl)-lipid IV(A) to form a Kdo(2)-lipid A.</text>
</comment>
<dbReference type="GO" id="GO:0016747">
    <property type="term" value="F:acyltransferase activity, transferring groups other than amino-acyl groups"/>
    <property type="evidence" value="ECO:0007669"/>
    <property type="project" value="InterPro"/>
</dbReference>
<dbReference type="GO" id="GO:0009103">
    <property type="term" value="P:lipopolysaccharide biosynthetic process"/>
    <property type="evidence" value="ECO:0007669"/>
    <property type="project" value="UniProtKB-UniRule"/>
</dbReference>
<dbReference type="EC" id="2.3.1.243" evidence="6"/>
<dbReference type="GO" id="GO:0005886">
    <property type="term" value="C:plasma membrane"/>
    <property type="evidence" value="ECO:0007669"/>
    <property type="project" value="UniProtKB-SubCell"/>
</dbReference>
<dbReference type="UniPathway" id="UPA00360">
    <property type="reaction ID" value="UER00486"/>
</dbReference>
<keyword evidence="5 6" id="KW-0012">Acyltransferase</keyword>
<dbReference type="UniPathway" id="UPA00030"/>
<dbReference type="EMBL" id="CP020661">
    <property type="protein sequence ID" value="ATF10138.1"/>
    <property type="molecule type" value="Genomic_DNA"/>
</dbReference>
<comment type="subcellular location">
    <subcellularLocation>
        <location evidence="6">Cell inner membrane</location>
        <topology evidence="6">Single-pass membrane protein</topology>
    </subcellularLocation>
</comment>